<organism evidence="13 14">
    <name type="scientific">Elstera cyanobacteriorum</name>
    <dbReference type="NCBI Taxonomy" id="2022747"/>
    <lineage>
        <taxon>Bacteria</taxon>
        <taxon>Pseudomonadati</taxon>
        <taxon>Pseudomonadota</taxon>
        <taxon>Alphaproteobacteria</taxon>
        <taxon>Rhodospirillales</taxon>
        <taxon>Rhodospirillaceae</taxon>
        <taxon>Elstera</taxon>
    </lineage>
</organism>
<evidence type="ECO:0000313" key="14">
    <source>
        <dbReference type="Proteomes" id="UP000216361"/>
    </source>
</evidence>
<reference evidence="13 14" key="1">
    <citation type="submission" date="2017-07" db="EMBL/GenBank/DDBJ databases">
        <title>Elstera cyanobacteriorum sp. nov., a novel bacterium isolated from cyanobacterial aggregates in a eutrophic lake.</title>
        <authorList>
            <person name="Cai H."/>
        </authorList>
    </citation>
    <scope>NUCLEOTIDE SEQUENCE [LARGE SCALE GENOMIC DNA]</scope>
    <source>
        <strain evidence="13 14">TH019</strain>
    </source>
</reference>
<dbReference type="InterPro" id="IPR003660">
    <property type="entry name" value="HAMP_dom"/>
</dbReference>
<evidence type="ECO:0000259" key="11">
    <source>
        <dbReference type="PROSITE" id="PS50109"/>
    </source>
</evidence>
<feature type="domain" description="Histidine kinase" evidence="11">
    <location>
        <begin position="211"/>
        <end position="425"/>
    </location>
</feature>
<sequence length="437" mass="48354">MKGRLFWKIWLGFWATSLLLSYGLWLYWSVAPAADFQEWDAPLAVGRVLTASATTALEHGGPAALARQIDDWPQEERGRLSLQSEILDCSPSNNRQIATMVETASNRYCLRYATPPLPEEATNFLAMPPDDLVAAALAGLVFSAALAWYLAYPIHQLRQGFSRLADGDFTVRLNDAMGRRRDEIADLANDFDRMAGRLAELVEARDRLLHDVSHELRSPLARMRLAIGLLRRDPARFDISLQRIDSEADHIDKIVGELLTLARLESGVDHEGEYFDLLDVLELVLGDVMFEAEAQNIKIDADLPREPAEHDWLIAGSGLLIRRATENILRNALRFSSPTQTIRVTLTTQGEGCLLIVEDDGPGIRTSEPNSLLQPFVRDTPYDNSGYGLGLAIARRAVVACGGDLHLSNRTPTGLCVKISLPLASLNGLGKFHPVIQ</sequence>
<keyword evidence="5" id="KW-0597">Phosphoprotein</keyword>
<evidence type="ECO:0000256" key="10">
    <source>
        <dbReference type="SAM" id="Phobius"/>
    </source>
</evidence>
<dbReference type="SUPFAM" id="SSF55874">
    <property type="entry name" value="ATPase domain of HSP90 chaperone/DNA topoisomerase II/histidine kinase"/>
    <property type="match status" value="1"/>
</dbReference>
<feature type="transmembrane region" description="Helical" evidence="10">
    <location>
        <begin position="7"/>
        <end position="28"/>
    </location>
</feature>
<dbReference type="OrthoDB" id="9815202at2"/>
<dbReference type="SUPFAM" id="SSF47384">
    <property type="entry name" value="Homodimeric domain of signal transducing histidine kinase"/>
    <property type="match status" value="1"/>
</dbReference>
<dbReference type="PRINTS" id="PR00344">
    <property type="entry name" value="BCTRLSENSOR"/>
</dbReference>
<dbReference type="GO" id="GO:0000155">
    <property type="term" value="F:phosphorelay sensor kinase activity"/>
    <property type="evidence" value="ECO:0007669"/>
    <property type="project" value="InterPro"/>
</dbReference>
<evidence type="ECO:0000313" key="13">
    <source>
        <dbReference type="EMBL" id="OYQ22711.1"/>
    </source>
</evidence>
<comment type="caution">
    <text evidence="13">The sequence shown here is derived from an EMBL/GenBank/DDBJ whole genome shotgun (WGS) entry which is preliminary data.</text>
</comment>
<keyword evidence="14" id="KW-1185">Reference proteome</keyword>
<evidence type="ECO:0000256" key="5">
    <source>
        <dbReference type="ARBA" id="ARBA00022553"/>
    </source>
</evidence>
<dbReference type="InterPro" id="IPR003594">
    <property type="entry name" value="HATPase_dom"/>
</dbReference>
<dbReference type="PROSITE" id="PS50109">
    <property type="entry name" value="HIS_KIN"/>
    <property type="match status" value="1"/>
</dbReference>
<dbReference type="SMART" id="SM00304">
    <property type="entry name" value="HAMP"/>
    <property type="match status" value="1"/>
</dbReference>
<evidence type="ECO:0000256" key="6">
    <source>
        <dbReference type="ARBA" id="ARBA00022679"/>
    </source>
</evidence>
<comment type="subcellular location">
    <subcellularLocation>
        <location evidence="2">Cell membrane</location>
        <topology evidence="2">Multi-pass membrane protein</topology>
    </subcellularLocation>
</comment>
<evidence type="ECO:0000256" key="3">
    <source>
        <dbReference type="ARBA" id="ARBA00012438"/>
    </source>
</evidence>
<feature type="domain" description="HAMP" evidence="12">
    <location>
        <begin position="148"/>
        <end position="203"/>
    </location>
</feature>
<dbReference type="RefSeq" id="WP_094406505.1">
    <property type="nucleotide sequence ID" value="NZ_BMJZ01000018.1"/>
</dbReference>
<keyword evidence="10" id="KW-0812">Transmembrane</keyword>
<keyword evidence="6" id="KW-0808">Transferase</keyword>
<dbReference type="PANTHER" id="PTHR44936">
    <property type="entry name" value="SENSOR PROTEIN CREC"/>
    <property type="match status" value="1"/>
</dbReference>
<keyword evidence="4" id="KW-1003">Cell membrane</keyword>
<evidence type="ECO:0000256" key="4">
    <source>
        <dbReference type="ARBA" id="ARBA00022475"/>
    </source>
</evidence>
<dbReference type="Gene3D" id="1.10.287.130">
    <property type="match status" value="1"/>
</dbReference>
<evidence type="ECO:0000256" key="9">
    <source>
        <dbReference type="ARBA" id="ARBA00022840"/>
    </source>
</evidence>
<dbReference type="Gene3D" id="3.30.565.10">
    <property type="entry name" value="Histidine kinase-like ATPase, C-terminal domain"/>
    <property type="match status" value="1"/>
</dbReference>
<dbReference type="SMART" id="SM00387">
    <property type="entry name" value="HATPase_c"/>
    <property type="match status" value="1"/>
</dbReference>
<dbReference type="Gene3D" id="6.10.340.10">
    <property type="match status" value="1"/>
</dbReference>
<dbReference type="InterPro" id="IPR004358">
    <property type="entry name" value="Sig_transdc_His_kin-like_C"/>
</dbReference>
<keyword evidence="7" id="KW-0547">Nucleotide-binding</keyword>
<feature type="transmembrane region" description="Helical" evidence="10">
    <location>
        <begin position="132"/>
        <end position="152"/>
    </location>
</feature>
<dbReference type="Pfam" id="PF00672">
    <property type="entry name" value="HAMP"/>
    <property type="match status" value="1"/>
</dbReference>
<proteinExistence type="predicted"/>
<dbReference type="CDD" id="cd00075">
    <property type="entry name" value="HATPase"/>
    <property type="match status" value="1"/>
</dbReference>
<keyword evidence="10" id="KW-1133">Transmembrane helix</keyword>
<dbReference type="Pfam" id="PF00512">
    <property type="entry name" value="HisKA"/>
    <property type="match status" value="1"/>
</dbReference>
<dbReference type="InterPro" id="IPR005467">
    <property type="entry name" value="His_kinase_dom"/>
</dbReference>
<evidence type="ECO:0000256" key="8">
    <source>
        <dbReference type="ARBA" id="ARBA00022777"/>
    </source>
</evidence>
<evidence type="ECO:0000256" key="1">
    <source>
        <dbReference type="ARBA" id="ARBA00000085"/>
    </source>
</evidence>
<dbReference type="InterPro" id="IPR050980">
    <property type="entry name" value="2C_sensor_his_kinase"/>
</dbReference>
<keyword evidence="10" id="KW-0472">Membrane</keyword>
<keyword evidence="8" id="KW-0418">Kinase</keyword>
<dbReference type="EC" id="2.7.13.3" evidence="3"/>
<dbReference type="SUPFAM" id="SSF158472">
    <property type="entry name" value="HAMP domain-like"/>
    <property type="match status" value="1"/>
</dbReference>
<dbReference type="PANTHER" id="PTHR44936:SF10">
    <property type="entry name" value="SENSOR PROTEIN RSTB"/>
    <property type="match status" value="1"/>
</dbReference>
<evidence type="ECO:0000256" key="7">
    <source>
        <dbReference type="ARBA" id="ARBA00022741"/>
    </source>
</evidence>
<gene>
    <name evidence="13" type="ORF">CHR90_00130</name>
</gene>
<dbReference type="GO" id="GO:0005524">
    <property type="term" value="F:ATP binding"/>
    <property type="evidence" value="ECO:0007669"/>
    <property type="project" value="UniProtKB-KW"/>
</dbReference>
<dbReference type="SMART" id="SM00388">
    <property type="entry name" value="HisKA"/>
    <property type="match status" value="1"/>
</dbReference>
<dbReference type="Pfam" id="PF02518">
    <property type="entry name" value="HATPase_c"/>
    <property type="match status" value="1"/>
</dbReference>
<dbReference type="CDD" id="cd00082">
    <property type="entry name" value="HisKA"/>
    <property type="match status" value="1"/>
</dbReference>
<keyword evidence="9" id="KW-0067">ATP-binding</keyword>
<dbReference type="GO" id="GO:0005886">
    <property type="term" value="C:plasma membrane"/>
    <property type="evidence" value="ECO:0007669"/>
    <property type="project" value="UniProtKB-SubCell"/>
</dbReference>
<evidence type="ECO:0000256" key="2">
    <source>
        <dbReference type="ARBA" id="ARBA00004651"/>
    </source>
</evidence>
<protein>
    <recommendedName>
        <fullName evidence="3">histidine kinase</fullName>
        <ecNumber evidence="3">2.7.13.3</ecNumber>
    </recommendedName>
</protein>
<name>A0A255Y0N9_9PROT</name>
<dbReference type="InterPro" id="IPR036097">
    <property type="entry name" value="HisK_dim/P_sf"/>
</dbReference>
<accession>A0A255Y0N9</accession>
<dbReference type="EMBL" id="NOXS01000006">
    <property type="protein sequence ID" value="OYQ22711.1"/>
    <property type="molecule type" value="Genomic_DNA"/>
</dbReference>
<dbReference type="Proteomes" id="UP000216361">
    <property type="component" value="Unassembled WGS sequence"/>
</dbReference>
<dbReference type="CDD" id="cd06225">
    <property type="entry name" value="HAMP"/>
    <property type="match status" value="1"/>
</dbReference>
<dbReference type="InterPro" id="IPR003661">
    <property type="entry name" value="HisK_dim/P_dom"/>
</dbReference>
<dbReference type="PROSITE" id="PS50885">
    <property type="entry name" value="HAMP"/>
    <property type="match status" value="1"/>
</dbReference>
<evidence type="ECO:0000259" key="12">
    <source>
        <dbReference type="PROSITE" id="PS50885"/>
    </source>
</evidence>
<dbReference type="InterPro" id="IPR036890">
    <property type="entry name" value="HATPase_C_sf"/>
</dbReference>
<dbReference type="AlphaFoldDB" id="A0A255Y0N9"/>
<comment type="catalytic activity">
    <reaction evidence="1">
        <text>ATP + protein L-histidine = ADP + protein N-phospho-L-histidine.</text>
        <dbReference type="EC" id="2.7.13.3"/>
    </reaction>
</comment>